<keyword evidence="4" id="KW-0614">Plasmid</keyword>
<dbReference type="InterPro" id="IPR002933">
    <property type="entry name" value="Peptidase_M20"/>
</dbReference>
<comment type="cofactor">
    <cofactor evidence="3">
        <name>Zn(2+)</name>
        <dbReference type="ChEBI" id="CHEBI:29105"/>
    </cofactor>
    <text evidence="3">Binds 2 Zn(2+) ions per subunit.</text>
</comment>
<dbReference type="OrthoDB" id="9808195at2"/>
<evidence type="ECO:0000256" key="1">
    <source>
        <dbReference type="ARBA" id="ARBA00006153"/>
    </source>
</evidence>
<keyword evidence="3" id="KW-0479">Metal-binding</keyword>
<dbReference type="PANTHER" id="PTHR32494:SF5">
    <property type="entry name" value="ALLANTOATE AMIDOHYDROLASE"/>
    <property type="match status" value="1"/>
</dbReference>
<dbReference type="InterPro" id="IPR010158">
    <property type="entry name" value="Amidase_Cbmase"/>
</dbReference>
<dbReference type="PANTHER" id="PTHR32494">
    <property type="entry name" value="ALLANTOATE DEIMINASE-RELATED"/>
    <property type="match status" value="1"/>
</dbReference>
<keyword evidence="2 4" id="KW-0378">Hydrolase</keyword>
<name>B8IXL4_METNO</name>
<sequence>MSRSSNIRPNISRLWSSLMRSAEIGATPRGGLRRLALTEEDGEVRREFIRWCEEAGCVVRVDGIGNIFAFRAGQDPDAKAVLVGSHLDTQIKGGRFDGILGVLAGLELVRTLNDHGVTTRRPIAVVNWTNEEGARFEPPMIGSAVFTGRASLDFAHGRADKDGITLGQALDAIGFRGTDRLSPEAFDSLFELHIEQGPHLDEAKRQVGVVTGAFSVRGMVVEVVGETGHVGPTPMPKRRNAIVGAARVTLAVDDIGWSRHETGGKSTTMRLRVEPNLLGILPDRVEMTCDFRHPDDAVATEMLASLKAQIPDIEQRSGCKVSIREQWSYGGMQYDPGCVGLVREVAQALGYSTMDLLTEAGHDAMHAADHLPTAMIFTPCEGGLSHNEAENVTPDDIEPGVNVLLQSVLRRAEVV</sequence>
<dbReference type="GO" id="GO:0050538">
    <property type="term" value="F:N-carbamoyl-L-amino-acid hydrolase activity"/>
    <property type="evidence" value="ECO:0007669"/>
    <property type="project" value="UniProtKB-EC"/>
</dbReference>
<evidence type="ECO:0000256" key="2">
    <source>
        <dbReference type="ARBA" id="ARBA00022801"/>
    </source>
</evidence>
<dbReference type="Pfam" id="PF01546">
    <property type="entry name" value="Peptidase_M20"/>
    <property type="match status" value="1"/>
</dbReference>
<dbReference type="CDD" id="cd03884">
    <property type="entry name" value="M20_bAS"/>
    <property type="match status" value="1"/>
</dbReference>
<dbReference type="SUPFAM" id="SSF53187">
    <property type="entry name" value="Zn-dependent exopeptidases"/>
    <property type="match status" value="1"/>
</dbReference>
<feature type="binding site" evidence="3">
    <location>
        <position position="386"/>
    </location>
    <ligand>
        <name>Zn(2+)</name>
        <dbReference type="ChEBI" id="CHEBI:29105"/>
        <label>2</label>
    </ligand>
</feature>
<dbReference type="HOGENOM" id="CLU_024588_2_1_5"/>
<dbReference type="Gene3D" id="3.30.70.360">
    <property type="match status" value="1"/>
</dbReference>
<dbReference type="GO" id="GO:0016813">
    <property type="term" value="F:hydrolase activity, acting on carbon-nitrogen (but not peptide) bonds, in linear amidines"/>
    <property type="evidence" value="ECO:0007669"/>
    <property type="project" value="InterPro"/>
</dbReference>
<accession>B8IXL4</accession>
<dbReference type="Gene3D" id="3.40.630.10">
    <property type="entry name" value="Zn peptidases"/>
    <property type="match status" value="1"/>
</dbReference>
<keyword evidence="3" id="KW-0862">Zinc</keyword>
<dbReference type="RefSeq" id="WP_012631052.1">
    <property type="nucleotide sequence ID" value="NC_011887.1"/>
</dbReference>
<dbReference type="Proteomes" id="UP000008207">
    <property type="component" value="Plasmid pMNOD02"/>
</dbReference>
<feature type="binding site" evidence="3">
    <location>
        <position position="97"/>
    </location>
    <ligand>
        <name>Zn(2+)</name>
        <dbReference type="ChEBI" id="CHEBI:29105"/>
        <label>1</label>
    </ligand>
</feature>
<dbReference type="KEGG" id="mno:Mnod_7813"/>
<dbReference type="EMBL" id="CP001351">
    <property type="protein sequence ID" value="ACL62846.1"/>
    <property type="molecule type" value="Genomic_DNA"/>
</dbReference>
<protein>
    <submittedName>
        <fullName evidence="4">Amidase, hydantoinase/carbamoylase family</fullName>
        <ecNumber evidence="4">3.5.1.87</ecNumber>
    </submittedName>
</protein>
<evidence type="ECO:0000313" key="5">
    <source>
        <dbReference type="Proteomes" id="UP000008207"/>
    </source>
</evidence>
<geneLocation type="plasmid" evidence="4 5">
    <name>pMNOD02</name>
</geneLocation>
<evidence type="ECO:0000313" key="4">
    <source>
        <dbReference type="EMBL" id="ACL62846.1"/>
    </source>
</evidence>
<dbReference type="NCBIfam" id="NF006769">
    <property type="entry name" value="PRK09290.1-3"/>
    <property type="match status" value="1"/>
</dbReference>
<dbReference type="NCBIfam" id="TIGR01879">
    <property type="entry name" value="hydantase"/>
    <property type="match status" value="1"/>
</dbReference>
<dbReference type="InterPro" id="IPR036264">
    <property type="entry name" value="Bact_exopeptidase_dim_dom"/>
</dbReference>
<feature type="binding site" evidence="3">
    <location>
        <position position="86"/>
    </location>
    <ligand>
        <name>Zn(2+)</name>
        <dbReference type="ChEBI" id="CHEBI:29105"/>
        <label>1</label>
    </ligand>
</feature>
<dbReference type="GO" id="GO:0046872">
    <property type="term" value="F:metal ion binding"/>
    <property type="evidence" value="ECO:0007669"/>
    <property type="project" value="UniProtKB-KW"/>
</dbReference>
<dbReference type="PIRSF" id="PIRSF001235">
    <property type="entry name" value="Amidase_carbamoylase"/>
    <property type="match status" value="1"/>
</dbReference>
<feature type="binding site" evidence="3">
    <location>
        <position position="193"/>
    </location>
    <ligand>
        <name>Zn(2+)</name>
        <dbReference type="ChEBI" id="CHEBI:29105"/>
        <label>1</label>
    </ligand>
</feature>
<keyword evidence="5" id="KW-1185">Reference proteome</keyword>
<gene>
    <name evidence="4" type="ordered locus">Mnod_7813</name>
</gene>
<comment type="similarity">
    <text evidence="1">Belongs to the peptidase M20 family.</text>
</comment>
<reference evidence="5" key="1">
    <citation type="submission" date="2009-01" db="EMBL/GenBank/DDBJ databases">
        <title>Complete sequence of plasmid 2 of Methylobacterium nodulans ORS 2060.</title>
        <authorList>
            <consortium name="US DOE Joint Genome Institute"/>
            <person name="Lucas S."/>
            <person name="Copeland A."/>
            <person name="Lapidus A."/>
            <person name="Glavina del Rio T."/>
            <person name="Dalin E."/>
            <person name="Tice H."/>
            <person name="Bruce D."/>
            <person name="Goodwin L."/>
            <person name="Pitluck S."/>
            <person name="Sims D."/>
            <person name="Brettin T."/>
            <person name="Detter J.C."/>
            <person name="Han C."/>
            <person name="Larimer F."/>
            <person name="Land M."/>
            <person name="Hauser L."/>
            <person name="Kyrpides N."/>
            <person name="Ivanova N."/>
            <person name="Marx C.J."/>
            <person name="Richardson P."/>
        </authorList>
    </citation>
    <scope>NUCLEOTIDE SEQUENCE [LARGE SCALE GENOMIC DNA]</scope>
    <source>
        <strain evidence="5">LMG 21967 / CNCM I-2342 / ORS 2060</strain>
        <plasmid evidence="5">Plasmid pMNOD02</plasmid>
    </source>
</reference>
<dbReference type="AlphaFoldDB" id="B8IXL4"/>
<organism evidence="4 5">
    <name type="scientific">Methylobacterium nodulans (strain LMG 21967 / CNCM I-2342 / ORS 2060)</name>
    <dbReference type="NCBI Taxonomy" id="460265"/>
    <lineage>
        <taxon>Bacteria</taxon>
        <taxon>Pseudomonadati</taxon>
        <taxon>Pseudomonadota</taxon>
        <taxon>Alphaproteobacteria</taxon>
        <taxon>Hyphomicrobiales</taxon>
        <taxon>Methylobacteriaceae</taxon>
        <taxon>Methylobacterium</taxon>
    </lineage>
</organism>
<evidence type="ECO:0000256" key="3">
    <source>
        <dbReference type="PIRSR" id="PIRSR001235-1"/>
    </source>
</evidence>
<proteinExistence type="inferred from homology"/>
<dbReference type="SUPFAM" id="SSF55031">
    <property type="entry name" value="Bacterial exopeptidase dimerisation domain"/>
    <property type="match status" value="1"/>
</dbReference>
<feature type="binding site" evidence="3">
    <location>
        <position position="97"/>
    </location>
    <ligand>
        <name>Zn(2+)</name>
        <dbReference type="ChEBI" id="CHEBI:29105"/>
        <label>2</label>
    </ligand>
</feature>
<feature type="binding site" evidence="3">
    <location>
        <position position="132"/>
    </location>
    <ligand>
        <name>Zn(2+)</name>
        <dbReference type="ChEBI" id="CHEBI:29105"/>
        <label>2</label>
    </ligand>
</feature>
<dbReference type="EC" id="3.5.1.87" evidence="4"/>